<feature type="signal peptide" evidence="1">
    <location>
        <begin position="1"/>
        <end position="21"/>
    </location>
</feature>
<keyword evidence="1" id="KW-0732">Signal</keyword>
<protein>
    <recommendedName>
        <fullName evidence="3">Secreted protein</fullName>
    </recommendedName>
</protein>
<feature type="chain" id="PRO_5002063658" description="Secreted protein" evidence="1">
    <location>
        <begin position="22"/>
        <end position="62"/>
    </location>
</feature>
<evidence type="ECO:0000256" key="1">
    <source>
        <dbReference type="SAM" id="SignalP"/>
    </source>
</evidence>
<proteinExistence type="predicted"/>
<dbReference type="EMBL" id="GBRH01216487">
    <property type="protein sequence ID" value="JAD81408.1"/>
    <property type="molecule type" value="Transcribed_RNA"/>
</dbReference>
<organism evidence="2">
    <name type="scientific">Arundo donax</name>
    <name type="common">Giant reed</name>
    <name type="synonym">Donax arundinaceus</name>
    <dbReference type="NCBI Taxonomy" id="35708"/>
    <lineage>
        <taxon>Eukaryota</taxon>
        <taxon>Viridiplantae</taxon>
        <taxon>Streptophyta</taxon>
        <taxon>Embryophyta</taxon>
        <taxon>Tracheophyta</taxon>
        <taxon>Spermatophyta</taxon>
        <taxon>Magnoliopsida</taxon>
        <taxon>Liliopsida</taxon>
        <taxon>Poales</taxon>
        <taxon>Poaceae</taxon>
        <taxon>PACMAD clade</taxon>
        <taxon>Arundinoideae</taxon>
        <taxon>Arundineae</taxon>
        <taxon>Arundo</taxon>
    </lineage>
</organism>
<dbReference type="AlphaFoldDB" id="A0A0A9D3Y7"/>
<sequence length="62" mass="6457">MFVSPPLLLLVFGCPLPSQLPRSGGLCAGHCAAWASGVSGVGTEGVWSLGCYVDLHLLLFVR</sequence>
<evidence type="ECO:0008006" key="3">
    <source>
        <dbReference type="Google" id="ProtNLM"/>
    </source>
</evidence>
<evidence type="ECO:0000313" key="2">
    <source>
        <dbReference type="EMBL" id="JAD81408.1"/>
    </source>
</evidence>
<accession>A0A0A9D3Y7</accession>
<reference evidence="2" key="2">
    <citation type="journal article" date="2015" name="Data Brief">
        <title>Shoot transcriptome of the giant reed, Arundo donax.</title>
        <authorList>
            <person name="Barrero R.A."/>
            <person name="Guerrero F.D."/>
            <person name="Moolhuijzen P."/>
            <person name="Goolsby J.A."/>
            <person name="Tidwell J."/>
            <person name="Bellgard S.E."/>
            <person name="Bellgard M.I."/>
        </authorList>
    </citation>
    <scope>NUCLEOTIDE SEQUENCE</scope>
    <source>
        <tissue evidence="2">Shoot tissue taken approximately 20 cm above the soil surface</tissue>
    </source>
</reference>
<reference evidence="2" key="1">
    <citation type="submission" date="2014-09" db="EMBL/GenBank/DDBJ databases">
        <authorList>
            <person name="Magalhaes I.L.F."/>
            <person name="Oliveira U."/>
            <person name="Santos F.R."/>
            <person name="Vidigal T.H.D.A."/>
            <person name="Brescovit A.D."/>
            <person name="Santos A.J."/>
        </authorList>
    </citation>
    <scope>NUCLEOTIDE SEQUENCE</scope>
    <source>
        <tissue evidence="2">Shoot tissue taken approximately 20 cm above the soil surface</tissue>
    </source>
</reference>
<name>A0A0A9D3Y7_ARUDO</name>